<dbReference type="GO" id="GO:0046373">
    <property type="term" value="P:L-arabinose metabolic process"/>
    <property type="evidence" value="ECO:0007669"/>
    <property type="project" value="InterPro"/>
</dbReference>
<name>A0A839K5L7_9FIRM</name>
<reference evidence="8 9" key="1">
    <citation type="submission" date="2020-07" db="EMBL/GenBank/DDBJ databases">
        <title>Characterization and genome sequencing of isolate MD1, a novel member within the family Lachnospiraceae.</title>
        <authorList>
            <person name="Rettenmaier R."/>
            <person name="Di Bello L."/>
            <person name="Zinser C."/>
            <person name="Scheitz K."/>
            <person name="Liebl W."/>
            <person name="Zverlov V."/>
        </authorList>
    </citation>
    <scope>NUCLEOTIDE SEQUENCE [LARGE SCALE GENOMIC DNA]</scope>
    <source>
        <strain evidence="8 9">MD1</strain>
    </source>
</reference>
<organism evidence="8 9">
    <name type="scientific">Variimorphobacter saccharofermentans</name>
    <dbReference type="NCBI Taxonomy" id="2755051"/>
    <lineage>
        <taxon>Bacteria</taxon>
        <taxon>Bacillati</taxon>
        <taxon>Bacillota</taxon>
        <taxon>Clostridia</taxon>
        <taxon>Lachnospirales</taxon>
        <taxon>Lachnospiraceae</taxon>
        <taxon>Variimorphobacter</taxon>
    </lineage>
</organism>
<dbReference type="EMBL" id="JACEGA010000001">
    <property type="protein sequence ID" value="MBB2184648.1"/>
    <property type="molecule type" value="Genomic_DNA"/>
</dbReference>
<comment type="similarity">
    <text evidence="2">Belongs to the glycosyl hydrolase 51 family.</text>
</comment>
<dbReference type="InterPro" id="IPR017853">
    <property type="entry name" value="GH"/>
</dbReference>
<evidence type="ECO:0000256" key="3">
    <source>
        <dbReference type="ARBA" id="ARBA00012670"/>
    </source>
</evidence>
<dbReference type="Pfam" id="PF06964">
    <property type="entry name" value="Alpha-L-AF_C"/>
    <property type="match status" value="1"/>
</dbReference>
<evidence type="ECO:0000256" key="2">
    <source>
        <dbReference type="ARBA" id="ARBA00007186"/>
    </source>
</evidence>
<dbReference type="InterPro" id="IPR051563">
    <property type="entry name" value="Glycosyl_Hydrolase_51"/>
</dbReference>
<evidence type="ECO:0000256" key="4">
    <source>
        <dbReference type="ARBA" id="ARBA00022729"/>
    </source>
</evidence>
<proteinExistence type="inferred from homology"/>
<feature type="domain" description="Alpha-L-arabinofuranosidase C-terminal" evidence="7">
    <location>
        <begin position="454"/>
        <end position="819"/>
    </location>
</feature>
<dbReference type="PANTHER" id="PTHR31776:SF0">
    <property type="entry name" value="ALPHA-L-ARABINOFURANOSIDASE 1"/>
    <property type="match status" value="1"/>
</dbReference>
<evidence type="ECO:0000256" key="6">
    <source>
        <dbReference type="ARBA" id="ARBA00023180"/>
    </source>
</evidence>
<dbReference type="RefSeq" id="WP_228354211.1">
    <property type="nucleotide sequence ID" value="NZ_JACEGA010000001.1"/>
</dbReference>
<dbReference type="SUPFAM" id="SSF51445">
    <property type="entry name" value="(Trans)glycosidases"/>
    <property type="match status" value="1"/>
</dbReference>
<evidence type="ECO:0000256" key="1">
    <source>
        <dbReference type="ARBA" id="ARBA00001462"/>
    </source>
</evidence>
<evidence type="ECO:0000313" key="9">
    <source>
        <dbReference type="Proteomes" id="UP000574276"/>
    </source>
</evidence>
<gene>
    <name evidence="8" type="ORF">H0486_17415</name>
</gene>
<comment type="catalytic activity">
    <reaction evidence="1">
        <text>Hydrolysis of terminal non-reducing alpha-L-arabinofuranoside residues in alpha-L-arabinosides.</text>
        <dbReference type="EC" id="3.2.1.55"/>
    </reaction>
</comment>
<sequence length="830" mass="94998">MSRINVKTKQKRFDTAPDLYGIFFEDISHAGDGGLYPELLRNRTFEDSLLPEGCTTSDAGKTFVSPTGWIDEFNNGEGMTDWVMKGKIKATPIPAWYCNDAEMEIDDTDTLNVNRRVSLKVSFHKNGSIRNIGYAGVPQEEGRSYHFYMFAKAAERVRLELSVVRTEPMEGVNTIDKEQLLSKASIEINNSEWTRYDAVLTSVATTGTAEFVITAPDGGDVVFGFMSLMPSDTYMNHGLRKDLVMKLQEMKPAFLRFPGGCIVEGFTKETAMLFKKTVGPVWERPSHWLLWHYRTTNGLGFHEYLQLCEDLNLQALYVCNCGMTCQGRGPIYFNDNEMEDIIQDTLDALEYAMGSVDSKWGGLRASMGHPAPFSIKYLEIGNENSGPEYESRFEQIRKAILNEYPDMLIISNDHSERTKCDIVDDHFYNMPEFYAENVGLYDNYDRTKPDVYIGEFAVNQTYEGQLRAAVSEAMFMVGFERNQDKVKMCSYAPLFEHVHFYSWYPNLLIFDNYRSYGIPSYYVFKLFGNNRGKKVIASDEETGKIYRDLHGLPMITGDFGVKYRNARLNGIEAEPYKNIFGKVIDADNCKMVVMDDDNEMSRKKPPFKVFSAVALGTDADVDKRVYEFEAELYMEKEQDTGVGMLCAPKPFSFYDRMNPNPRDPWMLFNLEPLRWMFRDGQATLMRGAFRLEPVAESVNVNVQYGEFNKVHYVLRDTEVDLYLNDELIQTVELPNYPSMCSVCTDTDEEVIVKVVNFSENVDDVRITLDCDVEPEYRVEYLTGKADAENTLEDPEHVRDRVEILYGAGREFVFNAAPLSVNVLILKKNPR</sequence>
<dbReference type="InterPro" id="IPR013780">
    <property type="entry name" value="Glyco_hydro_b"/>
</dbReference>
<dbReference type="SMART" id="SM00813">
    <property type="entry name" value="Alpha-L-AF_C"/>
    <property type="match status" value="1"/>
</dbReference>
<comment type="caution">
    <text evidence="8">The sequence shown here is derived from an EMBL/GenBank/DDBJ whole genome shotgun (WGS) entry which is preliminary data.</text>
</comment>
<dbReference type="Proteomes" id="UP000574276">
    <property type="component" value="Unassembled WGS sequence"/>
</dbReference>
<protein>
    <recommendedName>
        <fullName evidence="3">non-reducing end alpha-L-arabinofuranosidase</fullName>
        <ecNumber evidence="3">3.2.1.55</ecNumber>
    </recommendedName>
</protein>
<dbReference type="AlphaFoldDB" id="A0A839K5L7"/>
<dbReference type="PANTHER" id="PTHR31776">
    <property type="entry name" value="ALPHA-L-ARABINOFURANOSIDASE 1"/>
    <property type="match status" value="1"/>
</dbReference>
<dbReference type="InterPro" id="IPR010720">
    <property type="entry name" value="Alpha-L-AF_C"/>
</dbReference>
<dbReference type="Gene3D" id="3.20.20.80">
    <property type="entry name" value="Glycosidases"/>
    <property type="match status" value="1"/>
</dbReference>
<dbReference type="InterPro" id="IPR055235">
    <property type="entry name" value="ASD1_cat"/>
</dbReference>
<dbReference type="Pfam" id="PF22848">
    <property type="entry name" value="ASD1_dom"/>
    <property type="match status" value="1"/>
</dbReference>
<evidence type="ECO:0000313" key="8">
    <source>
        <dbReference type="EMBL" id="MBB2184648.1"/>
    </source>
</evidence>
<keyword evidence="5" id="KW-0378">Hydrolase</keyword>
<dbReference type="Gene3D" id="2.60.40.1180">
    <property type="entry name" value="Golgi alpha-mannosidase II"/>
    <property type="match status" value="1"/>
</dbReference>
<evidence type="ECO:0000259" key="7">
    <source>
        <dbReference type="SMART" id="SM00813"/>
    </source>
</evidence>
<dbReference type="EC" id="3.2.1.55" evidence="3"/>
<keyword evidence="6" id="KW-0325">Glycoprotein</keyword>
<evidence type="ECO:0000256" key="5">
    <source>
        <dbReference type="ARBA" id="ARBA00022801"/>
    </source>
</evidence>
<accession>A0A839K5L7</accession>
<dbReference type="GO" id="GO:0046556">
    <property type="term" value="F:alpha-L-arabinofuranosidase activity"/>
    <property type="evidence" value="ECO:0007669"/>
    <property type="project" value="UniProtKB-EC"/>
</dbReference>
<keyword evidence="4" id="KW-0732">Signal</keyword>
<keyword evidence="9" id="KW-1185">Reference proteome</keyword>